<reference evidence="1 2" key="1">
    <citation type="journal article" date="2020" name="Cell">
        <title>Large-Scale Comparative Analyses of Tick Genomes Elucidate Their Genetic Diversity and Vector Capacities.</title>
        <authorList>
            <consortium name="Tick Genome and Microbiome Consortium (TIGMIC)"/>
            <person name="Jia N."/>
            <person name="Wang J."/>
            <person name="Shi W."/>
            <person name="Du L."/>
            <person name="Sun Y."/>
            <person name="Zhan W."/>
            <person name="Jiang J.F."/>
            <person name="Wang Q."/>
            <person name="Zhang B."/>
            <person name="Ji P."/>
            <person name="Bell-Sakyi L."/>
            <person name="Cui X.M."/>
            <person name="Yuan T.T."/>
            <person name="Jiang B.G."/>
            <person name="Yang W.F."/>
            <person name="Lam T.T."/>
            <person name="Chang Q.C."/>
            <person name="Ding S.J."/>
            <person name="Wang X.J."/>
            <person name="Zhu J.G."/>
            <person name="Ruan X.D."/>
            <person name="Zhao L."/>
            <person name="Wei J.T."/>
            <person name="Ye R.Z."/>
            <person name="Que T.C."/>
            <person name="Du C.H."/>
            <person name="Zhou Y.H."/>
            <person name="Cheng J.X."/>
            <person name="Dai P.F."/>
            <person name="Guo W.B."/>
            <person name="Han X.H."/>
            <person name="Huang E.J."/>
            <person name="Li L.F."/>
            <person name="Wei W."/>
            <person name="Gao Y.C."/>
            <person name="Liu J.Z."/>
            <person name="Shao H.Z."/>
            <person name="Wang X."/>
            <person name="Wang C.C."/>
            <person name="Yang T.C."/>
            <person name="Huo Q.B."/>
            <person name="Li W."/>
            <person name="Chen H.Y."/>
            <person name="Chen S.E."/>
            <person name="Zhou L.G."/>
            <person name="Ni X.B."/>
            <person name="Tian J.H."/>
            <person name="Sheng Y."/>
            <person name="Liu T."/>
            <person name="Pan Y.S."/>
            <person name="Xia L.Y."/>
            <person name="Li J."/>
            <person name="Zhao F."/>
            <person name="Cao W.C."/>
        </authorList>
    </citation>
    <scope>NUCLEOTIDE SEQUENCE [LARGE SCALE GENOMIC DNA]</scope>
    <source>
        <strain evidence="1">HaeL-2018</strain>
    </source>
</reference>
<gene>
    <name evidence="1" type="ORF">HPB48_001617</name>
</gene>
<evidence type="ECO:0000313" key="1">
    <source>
        <dbReference type="EMBL" id="KAH9360043.1"/>
    </source>
</evidence>
<dbReference type="EMBL" id="JABSTR010000001">
    <property type="protein sequence ID" value="KAH9360043.1"/>
    <property type="molecule type" value="Genomic_DNA"/>
</dbReference>
<comment type="caution">
    <text evidence="1">The sequence shown here is derived from an EMBL/GenBank/DDBJ whole genome shotgun (WGS) entry which is preliminary data.</text>
</comment>
<dbReference type="VEuPathDB" id="VectorBase:HLOH_045136"/>
<proteinExistence type="predicted"/>
<evidence type="ECO:0000313" key="2">
    <source>
        <dbReference type="Proteomes" id="UP000821853"/>
    </source>
</evidence>
<accession>A0A9J6FBB6</accession>
<name>A0A9J6FBB6_HAELO</name>
<keyword evidence="2" id="KW-1185">Reference proteome</keyword>
<organism evidence="1 2">
    <name type="scientific">Haemaphysalis longicornis</name>
    <name type="common">Bush tick</name>
    <dbReference type="NCBI Taxonomy" id="44386"/>
    <lineage>
        <taxon>Eukaryota</taxon>
        <taxon>Metazoa</taxon>
        <taxon>Ecdysozoa</taxon>
        <taxon>Arthropoda</taxon>
        <taxon>Chelicerata</taxon>
        <taxon>Arachnida</taxon>
        <taxon>Acari</taxon>
        <taxon>Parasitiformes</taxon>
        <taxon>Ixodida</taxon>
        <taxon>Ixodoidea</taxon>
        <taxon>Ixodidae</taxon>
        <taxon>Haemaphysalinae</taxon>
        <taxon>Haemaphysalis</taxon>
    </lineage>
</organism>
<sequence>MDEMSIKEATIDHMQSNAVHGLALHNSLWSSTLALIAGFLVRAIEDNIECEGCLVKLRATSSTSPSIALIAGVDMGGLYYPTLPFVGFAHHLEQAASRVASVLAK</sequence>
<dbReference type="OrthoDB" id="10664535at2759"/>
<protein>
    <submittedName>
        <fullName evidence="1">Uncharacterized protein</fullName>
    </submittedName>
</protein>
<dbReference type="Proteomes" id="UP000821853">
    <property type="component" value="Chromosome 1"/>
</dbReference>
<dbReference type="AlphaFoldDB" id="A0A9J6FBB6"/>